<name>A0A3M7SQG8_BRAPC</name>
<dbReference type="AlphaFoldDB" id="A0A3M7SQG8"/>
<proteinExistence type="predicted"/>
<accession>A0A3M7SQG8</accession>
<sequence>MHSKTSLTISDLSNWRVMIRDCQNIFKKKNYTPNILKAFAKYAQKVNEIIILTSCDEDIIVYVLGSLCNCMHSSASVVH</sequence>
<comment type="caution">
    <text evidence="1">The sequence shown here is derived from an EMBL/GenBank/DDBJ whole genome shotgun (WGS) entry which is preliminary data.</text>
</comment>
<evidence type="ECO:0000313" key="2">
    <source>
        <dbReference type="Proteomes" id="UP000276133"/>
    </source>
</evidence>
<dbReference type="EMBL" id="REGN01000967">
    <property type="protein sequence ID" value="RNA37860.1"/>
    <property type="molecule type" value="Genomic_DNA"/>
</dbReference>
<keyword evidence="2" id="KW-1185">Reference proteome</keyword>
<gene>
    <name evidence="1" type="ORF">BpHYR1_050705</name>
</gene>
<organism evidence="1 2">
    <name type="scientific">Brachionus plicatilis</name>
    <name type="common">Marine rotifer</name>
    <name type="synonym">Brachionus muelleri</name>
    <dbReference type="NCBI Taxonomy" id="10195"/>
    <lineage>
        <taxon>Eukaryota</taxon>
        <taxon>Metazoa</taxon>
        <taxon>Spiralia</taxon>
        <taxon>Gnathifera</taxon>
        <taxon>Rotifera</taxon>
        <taxon>Eurotatoria</taxon>
        <taxon>Monogononta</taxon>
        <taxon>Pseudotrocha</taxon>
        <taxon>Ploima</taxon>
        <taxon>Brachionidae</taxon>
        <taxon>Brachionus</taxon>
    </lineage>
</organism>
<evidence type="ECO:0000313" key="1">
    <source>
        <dbReference type="EMBL" id="RNA37860.1"/>
    </source>
</evidence>
<protein>
    <submittedName>
        <fullName evidence="1">Uncharacterized protein</fullName>
    </submittedName>
</protein>
<dbReference type="Proteomes" id="UP000276133">
    <property type="component" value="Unassembled WGS sequence"/>
</dbReference>
<reference evidence="1 2" key="1">
    <citation type="journal article" date="2018" name="Sci. Rep.">
        <title>Genomic signatures of local adaptation to the degree of environmental predictability in rotifers.</title>
        <authorList>
            <person name="Franch-Gras L."/>
            <person name="Hahn C."/>
            <person name="Garcia-Roger E.M."/>
            <person name="Carmona M.J."/>
            <person name="Serra M."/>
            <person name="Gomez A."/>
        </authorList>
    </citation>
    <scope>NUCLEOTIDE SEQUENCE [LARGE SCALE GENOMIC DNA]</scope>
    <source>
        <strain evidence="1">HYR1</strain>
    </source>
</reference>